<name>A0A644W0M1_9ZZZZ</name>
<organism evidence="5">
    <name type="scientific">bioreactor metagenome</name>
    <dbReference type="NCBI Taxonomy" id="1076179"/>
    <lineage>
        <taxon>unclassified sequences</taxon>
        <taxon>metagenomes</taxon>
        <taxon>ecological metagenomes</taxon>
    </lineage>
</organism>
<dbReference type="AlphaFoldDB" id="A0A644W0M1"/>
<evidence type="ECO:0000313" key="5">
    <source>
        <dbReference type="EMBL" id="MPL97241.1"/>
    </source>
</evidence>
<dbReference type="EMBL" id="VSSQ01000546">
    <property type="protein sequence ID" value="MPL97241.1"/>
    <property type="molecule type" value="Genomic_DNA"/>
</dbReference>
<feature type="domain" description="Phosphate acetyl/butaryl transferase" evidence="4">
    <location>
        <begin position="79"/>
        <end position="296"/>
    </location>
</feature>
<dbReference type="Pfam" id="PF01515">
    <property type="entry name" value="PTA_PTB"/>
    <property type="match status" value="1"/>
</dbReference>
<dbReference type="GO" id="GO:0008959">
    <property type="term" value="F:phosphate acetyltransferase activity"/>
    <property type="evidence" value="ECO:0007669"/>
    <property type="project" value="UniProtKB-EC"/>
</dbReference>
<proteinExistence type="inferred from homology"/>
<dbReference type="InterPro" id="IPR002505">
    <property type="entry name" value="PTA_PTB"/>
</dbReference>
<comment type="similarity">
    <text evidence="1">Belongs to the phosphate acetyltransferase and butyryltransferase family.</text>
</comment>
<dbReference type="PIRSF" id="PIRSF000428">
    <property type="entry name" value="P_Ac_trans"/>
    <property type="match status" value="1"/>
</dbReference>
<dbReference type="PANTHER" id="PTHR43356:SF2">
    <property type="entry name" value="PHOSPHATE ACETYLTRANSFERASE"/>
    <property type="match status" value="1"/>
</dbReference>
<keyword evidence="2 5" id="KW-0808">Transferase</keyword>
<dbReference type="EC" id="2.3.1.8" evidence="5"/>
<dbReference type="Gene3D" id="3.40.718.10">
    <property type="entry name" value="Isopropylmalate Dehydrogenase"/>
    <property type="match status" value="1"/>
</dbReference>
<dbReference type="InterPro" id="IPR012147">
    <property type="entry name" value="P_Ac_Bu_trans"/>
</dbReference>
<reference evidence="5" key="1">
    <citation type="submission" date="2019-08" db="EMBL/GenBank/DDBJ databases">
        <authorList>
            <person name="Kucharzyk K."/>
            <person name="Murdoch R.W."/>
            <person name="Higgins S."/>
            <person name="Loffler F."/>
        </authorList>
    </citation>
    <scope>NUCLEOTIDE SEQUENCE</scope>
</reference>
<evidence type="ECO:0000256" key="2">
    <source>
        <dbReference type="ARBA" id="ARBA00022679"/>
    </source>
</evidence>
<sequence length="298" mass="32331">MLAIRSFSELTSHLQQVSLRKKLVVVNPADANSMEAITRAVDMGFVSVQIIGNPKDYDIQSIEKQQRIQFIDCSDPVAASVMAVEMVKSGTADILMKGLVNTDILLHAILKKETGLVTFGNVVTFIAAVEIPGYPKLLFITDPAVIPAPNVRQRTAIIHYAIDTARNFGISQPKVALLHGTEKMNPKLSFMEDYREMLKLGQAGEFGDAIVAGPLDLFLAINPELGKIKQVDSPISGDADILIFPSFVSANIFYKSMVTFAHAEIGGMLFGTEKPVVLTSRSDSAATKFNSIALACLM</sequence>
<gene>
    <name evidence="5" type="primary">pta_18</name>
    <name evidence="5" type="ORF">SDC9_43430</name>
</gene>
<comment type="caution">
    <text evidence="5">The sequence shown here is derived from an EMBL/GenBank/DDBJ whole genome shotgun (WGS) entry which is preliminary data.</text>
</comment>
<keyword evidence="3 5" id="KW-0012">Acyltransferase</keyword>
<evidence type="ECO:0000256" key="3">
    <source>
        <dbReference type="ARBA" id="ARBA00023315"/>
    </source>
</evidence>
<evidence type="ECO:0000256" key="1">
    <source>
        <dbReference type="ARBA" id="ARBA00005656"/>
    </source>
</evidence>
<protein>
    <submittedName>
        <fullName evidence="5">Phosphate acetyltransferase</fullName>
        <ecNumber evidence="5">2.3.1.8</ecNumber>
    </submittedName>
</protein>
<evidence type="ECO:0000259" key="4">
    <source>
        <dbReference type="Pfam" id="PF01515"/>
    </source>
</evidence>
<dbReference type="InterPro" id="IPR050500">
    <property type="entry name" value="Phos_Acetyltrans/Butyryltrans"/>
</dbReference>
<accession>A0A644W0M1</accession>
<dbReference type="SUPFAM" id="SSF53659">
    <property type="entry name" value="Isocitrate/Isopropylmalate dehydrogenase-like"/>
    <property type="match status" value="1"/>
</dbReference>
<dbReference type="PANTHER" id="PTHR43356">
    <property type="entry name" value="PHOSPHATE ACETYLTRANSFERASE"/>
    <property type="match status" value="1"/>
</dbReference>